<evidence type="ECO:0000256" key="1">
    <source>
        <dbReference type="SAM" id="Phobius"/>
    </source>
</evidence>
<dbReference type="EMBL" id="DVOS01000036">
    <property type="protein sequence ID" value="HIV23022.1"/>
    <property type="molecule type" value="Genomic_DNA"/>
</dbReference>
<gene>
    <name evidence="3" type="ORF">IAC80_03685</name>
</gene>
<dbReference type="AlphaFoldDB" id="A0A9D1T8X0"/>
<reference evidence="3" key="2">
    <citation type="journal article" date="2021" name="PeerJ">
        <title>Extensive microbial diversity within the chicken gut microbiome revealed by metagenomics and culture.</title>
        <authorList>
            <person name="Gilroy R."/>
            <person name="Ravi A."/>
            <person name="Getino M."/>
            <person name="Pursley I."/>
            <person name="Horton D.L."/>
            <person name="Alikhan N.F."/>
            <person name="Baker D."/>
            <person name="Gharbi K."/>
            <person name="Hall N."/>
            <person name="Watson M."/>
            <person name="Adriaenssens E.M."/>
            <person name="Foster-Nyarko E."/>
            <person name="Jarju S."/>
            <person name="Secka A."/>
            <person name="Antonio M."/>
            <person name="Oren A."/>
            <person name="Chaudhuri R.R."/>
            <person name="La Ragione R."/>
            <person name="Hildebrand F."/>
            <person name="Pallen M.J."/>
        </authorList>
    </citation>
    <scope>NUCLEOTIDE SEQUENCE</scope>
    <source>
        <strain evidence="3">ChiBcec6-7307</strain>
    </source>
</reference>
<feature type="domain" description="Prepilin type IV endopeptidase peptidase" evidence="2">
    <location>
        <begin position="11"/>
        <end position="112"/>
    </location>
</feature>
<accession>A0A9D1T8X0</accession>
<name>A0A9D1T8X0_9FIRM</name>
<comment type="caution">
    <text evidence="3">The sequence shown here is derived from an EMBL/GenBank/DDBJ whole genome shotgun (WGS) entry which is preliminary data.</text>
</comment>
<dbReference type="Pfam" id="PF01478">
    <property type="entry name" value="Peptidase_A24"/>
    <property type="match status" value="1"/>
</dbReference>
<organism evidence="3 4">
    <name type="scientific">Candidatus Merdiplasma excrementigallinarum</name>
    <dbReference type="NCBI Taxonomy" id="2840864"/>
    <lineage>
        <taxon>Bacteria</taxon>
        <taxon>Bacillati</taxon>
        <taxon>Bacillota</taxon>
        <taxon>Clostridia</taxon>
        <taxon>Lachnospirales</taxon>
        <taxon>Lachnospiraceae</taxon>
        <taxon>Lachnospiraceae incertae sedis</taxon>
        <taxon>Candidatus Merdiplasma</taxon>
    </lineage>
</organism>
<evidence type="ECO:0000313" key="3">
    <source>
        <dbReference type="EMBL" id="HIV23022.1"/>
    </source>
</evidence>
<dbReference type="GO" id="GO:0004190">
    <property type="term" value="F:aspartic-type endopeptidase activity"/>
    <property type="evidence" value="ECO:0007669"/>
    <property type="project" value="InterPro"/>
</dbReference>
<keyword evidence="1" id="KW-0472">Membrane</keyword>
<sequence>MEEGRIWAQILTAVFLGICGAADFKSKRIRRPVPLIFAAGMLLFHILLRDADWISLFGGILVGLGLLAAARLTGEAIGYGDGLTVAACGAAVGFAQTFCVFALAVCLAAVWSAILLLFKKAGRKDAIPFVPFLFAAQICVMAGVLRQSGFGN</sequence>
<feature type="transmembrane region" description="Helical" evidence="1">
    <location>
        <begin position="31"/>
        <end position="48"/>
    </location>
</feature>
<evidence type="ECO:0000259" key="2">
    <source>
        <dbReference type="Pfam" id="PF01478"/>
    </source>
</evidence>
<dbReference type="Proteomes" id="UP000886889">
    <property type="component" value="Unassembled WGS sequence"/>
</dbReference>
<protein>
    <submittedName>
        <fullName evidence="3">Prepilin peptidase</fullName>
    </submittedName>
</protein>
<feature type="transmembrane region" description="Helical" evidence="1">
    <location>
        <begin position="54"/>
        <end position="73"/>
    </location>
</feature>
<proteinExistence type="predicted"/>
<keyword evidence="1" id="KW-1133">Transmembrane helix</keyword>
<keyword evidence="1" id="KW-0812">Transmembrane</keyword>
<feature type="transmembrane region" description="Helical" evidence="1">
    <location>
        <begin position="85"/>
        <end position="114"/>
    </location>
</feature>
<dbReference type="InterPro" id="IPR000045">
    <property type="entry name" value="Prepilin_IV_endopep_pep"/>
</dbReference>
<feature type="transmembrane region" description="Helical" evidence="1">
    <location>
        <begin position="126"/>
        <end position="145"/>
    </location>
</feature>
<feature type="transmembrane region" description="Helical" evidence="1">
    <location>
        <begin position="6"/>
        <end position="24"/>
    </location>
</feature>
<evidence type="ECO:0000313" key="4">
    <source>
        <dbReference type="Proteomes" id="UP000886889"/>
    </source>
</evidence>
<dbReference type="GO" id="GO:0016020">
    <property type="term" value="C:membrane"/>
    <property type="evidence" value="ECO:0007669"/>
    <property type="project" value="InterPro"/>
</dbReference>
<reference evidence="3" key="1">
    <citation type="submission" date="2020-10" db="EMBL/GenBank/DDBJ databases">
        <authorList>
            <person name="Gilroy R."/>
        </authorList>
    </citation>
    <scope>NUCLEOTIDE SEQUENCE</scope>
    <source>
        <strain evidence="3">ChiBcec6-7307</strain>
    </source>
</reference>
<dbReference type="Gene3D" id="1.20.120.1220">
    <property type="match status" value="1"/>
</dbReference>